<dbReference type="Proteomes" id="UP000290932">
    <property type="component" value="Unassembled WGS sequence"/>
</dbReference>
<dbReference type="PROSITE" id="PS00198">
    <property type="entry name" value="4FE4S_FER_1"/>
    <property type="match status" value="1"/>
</dbReference>
<comment type="function">
    <text evidence="7">Ferredoxins are iron-sulfur proteins that transfer electrons in a wide variety of metabolic reactions.</text>
</comment>
<dbReference type="InterPro" id="IPR001080">
    <property type="entry name" value="3Fe4S_ferredoxin"/>
</dbReference>
<sequence length="75" mass="8324">MVKVTIDREGCISCEACWLLCPDFFEQNPNDELSQVTKPYRLGDDPAEGDAPASQEDCVREAADQCPVTVIFVED</sequence>
<evidence type="ECO:0000256" key="6">
    <source>
        <dbReference type="ARBA" id="ARBA00023014"/>
    </source>
</evidence>
<evidence type="ECO:0000256" key="3">
    <source>
        <dbReference type="ARBA" id="ARBA00022723"/>
    </source>
</evidence>
<dbReference type="AlphaFoldDB" id="A0A498GX59"/>
<keyword evidence="6 7" id="KW-0411">Iron-sulfur</keyword>
<keyword evidence="3 7" id="KW-0479">Metal-binding</keyword>
<feature type="domain" description="4Fe-4S ferredoxin-type" evidence="9">
    <location>
        <begin position="2"/>
        <end position="30"/>
    </location>
</feature>
<dbReference type="PANTHER" id="PTHR36923:SF3">
    <property type="entry name" value="FERREDOXIN"/>
    <property type="match status" value="1"/>
</dbReference>
<evidence type="ECO:0000256" key="8">
    <source>
        <dbReference type="SAM" id="MobiDB-lite"/>
    </source>
</evidence>
<keyword evidence="5 7" id="KW-0408">Iron</keyword>
<dbReference type="EMBL" id="LHQS01000003">
    <property type="protein sequence ID" value="RXE55411.1"/>
    <property type="molecule type" value="Genomic_DNA"/>
</dbReference>
<feature type="region of interest" description="Disordered" evidence="8">
    <location>
        <begin position="36"/>
        <end position="55"/>
    </location>
</feature>
<name>A0A498GX59_9EURY</name>
<evidence type="ECO:0000256" key="1">
    <source>
        <dbReference type="ARBA" id="ARBA00001966"/>
    </source>
</evidence>
<dbReference type="GO" id="GO:0005506">
    <property type="term" value="F:iron ion binding"/>
    <property type="evidence" value="ECO:0007669"/>
    <property type="project" value="UniProtKB-UniRule"/>
</dbReference>
<evidence type="ECO:0000256" key="2">
    <source>
        <dbReference type="ARBA" id="ARBA00022448"/>
    </source>
</evidence>
<dbReference type="PRINTS" id="PR00352">
    <property type="entry name" value="3FE4SFRDOXIN"/>
</dbReference>
<proteinExistence type="predicted"/>
<evidence type="ECO:0000256" key="7">
    <source>
        <dbReference type="RuleBase" id="RU368020"/>
    </source>
</evidence>
<dbReference type="PROSITE" id="PS51379">
    <property type="entry name" value="4FE4S_FER_2"/>
    <property type="match status" value="1"/>
</dbReference>
<reference evidence="10 11" key="1">
    <citation type="journal article" date="2015" name="Int. J. Syst. Evol. Microbiol.">
        <title>Methanoculleus taiwanensis sp. nov., a methanogen isolated from deep marine sediment at the deformation front area near Taiwan.</title>
        <authorList>
            <person name="Weng C.Y."/>
            <person name="Chen S.C."/>
            <person name="Lai M.C."/>
            <person name="Wu S.Y."/>
            <person name="Lin S."/>
            <person name="Yang T.F."/>
            <person name="Chen P.C."/>
        </authorList>
    </citation>
    <scope>NUCLEOTIDE SEQUENCE [LARGE SCALE GENOMIC DNA]</scope>
    <source>
        <strain evidence="10 11">CYW4</strain>
    </source>
</reference>
<gene>
    <name evidence="10" type="ORF">ABH15_11740</name>
</gene>
<organism evidence="10 11">
    <name type="scientific">Methanoculleus taiwanensis</name>
    <dbReference type="NCBI Taxonomy" id="1550565"/>
    <lineage>
        <taxon>Archaea</taxon>
        <taxon>Methanobacteriati</taxon>
        <taxon>Methanobacteriota</taxon>
        <taxon>Stenosarchaea group</taxon>
        <taxon>Methanomicrobia</taxon>
        <taxon>Methanomicrobiales</taxon>
        <taxon>Methanomicrobiaceae</taxon>
        <taxon>Methanoculleus</taxon>
    </lineage>
</organism>
<evidence type="ECO:0000313" key="10">
    <source>
        <dbReference type="EMBL" id="RXE55411.1"/>
    </source>
</evidence>
<comment type="cofactor">
    <cofactor evidence="1">
        <name>[4Fe-4S] cluster</name>
        <dbReference type="ChEBI" id="CHEBI:49883"/>
    </cofactor>
</comment>
<dbReference type="Pfam" id="PF13459">
    <property type="entry name" value="Fer4_15"/>
    <property type="match status" value="1"/>
</dbReference>
<keyword evidence="4 7" id="KW-0249">Electron transport</keyword>
<dbReference type="GO" id="GO:0016491">
    <property type="term" value="F:oxidoreductase activity"/>
    <property type="evidence" value="ECO:0007669"/>
    <property type="project" value="UniProtKB-ARBA"/>
</dbReference>
<dbReference type="Gene3D" id="3.30.70.20">
    <property type="match status" value="1"/>
</dbReference>
<dbReference type="SUPFAM" id="SSF54862">
    <property type="entry name" value="4Fe-4S ferredoxins"/>
    <property type="match status" value="1"/>
</dbReference>
<evidence type="ECO:0000259" key="9">
    <source>
        <dbReference type="PROSITE" id="PS51379"/>
    </source>
</evidence>
<keyword evidence="11" id="KW-1185">Reference proteome</keyword>
<evidence type="ECO:0000313" key="11">
    <source>
        <dbReference type="Proteomes" id="UP000290932"/>
    </source>
</evidence>
<protein>
    <recommendedName>
        <fullName evidence="7">Ferredoxin</fullName>
    </recommendedName>
</protein>
<dbReference type="InterPro" id="IPR017900">
    <property type="entry name" value="4Fe4S_Fe_S_CS"/>
</dbReference>
<keyword evidence="2 7" id="KW-0813">Transport</keyword>
<dbReference type="RefSeq" id="WP_128694592.1">
    <property type="nucleotide sequence ID" value="NZ_LHQS01000003.1"/>
</dbReference>
<dbReference type="InterPro" id="IPR017896">
    <property type="entry name" value="4Fe4S_Fe-S-bd"/>
</dbReference>
<evidence type="ECO:0000256" key="5">
    <source>
        <dbReference type="ARBA" id="ARBA00023004"/>
    </source>
</evidence>
<dbReference type="OrthoDB" id="5583at2157"/>
<dbReference type="InterPro" id="IPR051269">
    <property type="entry name" value="Fe-S_cluster_ET"/>
</dbReference>
<accession>A0A498GX59</accession>
<dbReference type="GO" id="GO:0051536">
    <property type="term" value="F:iron-sulfur cluster binding"/>
    <property type="evidence" value="ECO:0007669"/>
    <property type="project" value="UniProtKB-KW"/>
</dbReference>
<evidence type="ECO:0000256" key="4">
    <source>
        <dbReference type="ARBA" id="ARBA00022982"/>
    </source>
</evidence>
<dbReference type="PANTHER" id="PTHR36923">
    <property type="entry name" value="FERREDOXIN"/>
    <property type="match status" value="1"/>
</dbReference>
<dbReference type="GO" id="GO:0009055">
    <property type="term" value="F:electron transfer activity"/>
    <property type="evidence" value="ECO:0007669"/>
    <property type="project" value="UniProtKB-UniRule"/>
</dbReference>
<comment type="caution">
    <text evidence="10">The sequence shown here is derived from an EMBL/GenBank/DDBJ whole genome shotgun (WGS) entry which is preliminary data.</text>
</comment>